<evidence type="ECO:0000313" key="1">
    <source>
        <dbReference type="EMBL" id="SUZ66030.1"/>
    </source>
</evidence>
<gene>
    <name evidence="1" type="ORF">METZ01_LOCUS18884</name>
</gene>
<organism evidence="1">
    <name type="scientific">marine metagenome</name>
    <dbReference type="NCBI Taxonomy" id="408172"/>
    <lineage>
        <taxon>unclassified sequences</taxon>
        <taxon>metagenomes</taxon>
        <taxon>ecological metagenomes</taxon>
    </lineage>
</organism>
<name>A0A381PGG1_9ZZZZ</name>
<dbReference type="AlphaFoldDB" id="A0A381PGG1"/>
<protein>
    <submittedName>
        <fullName evidence="1">Uncharacterized protein</fullName>
    </submittedName>
</protein>
<dbReference type="SUPFAM" id="SSF48452">
    <property type="entry name" value="TPR-like"/>
    <property type="match status" value="1"/>
</dbReference>
<reference evidence="1" key="1">
    <citation type="submission" date="2018-05" db="EMBL/GenBank/DDBJ databases">
        <authorList>
            <person name="Lanie J.A."/>
            <person name="Ng W.-L."/>
            <person name="Kazmierczak K.M."/>
            <person name="Andrzejewski T.M."/>
            <person name="Davidsen T.M."/>
            <person name="Wayne K.J."/>
            <person name="Tettelin H."/>
            <person name="Glass J.I."/>
            <person name="Rusch D."/>
            <person name="Podicherti R."/>
            <person name="Tsui H.-C.T."/>
            <person name="Winkler M.E."/>
        </authorList>
    </citation>
    <scope>NUCLEOTIDE SEQUENCE</scope>
</reference>
<sequence>MAESGRAISLNPTLVPAWLNLGVAHEDLEDFEKAIDDDGQAISIDVLINRALFFPALCKYASDIYLAV</sequence>
<dbReference type="InterPro" id="IPR011990">
    <property type="entry name" value="TPR-like_helical_dom_sf"/>
</dbReference>
<dbReference type="EMBL" id="UINC01000973">
    <property type="protein sequence ID" value="SUZ66030.1"/>
    <property type="molecule type" value="Genomic_DNA"/>
</dbReference>
<accession>A0A381PGG1</accession>
<dbReference type="Gene3D" id="1.25.40.10">
    <property type="entry name" value="Tetratricopeptide repeat domain"/>
    <property type="match status" value="1"/>
</dbReference>
<proteinExistence type="predicted"/>